<dbReference type="PROSITE" id="PS50297">
    <property type="entry name" value="ANK_REP_REGION"/>
    <property type="match status" value="3"/>
</dbReference>
<feature type="repeat" description="ANK" evidence="3">
    <location>
        <begin position="318"/>
        <end position="351"/>
    </location>
</feature>
<feature type="repeat" description="ANK" evidence="3">
    <location>
        <begin position="182"/>
        <end position="214"/>
    </location>
</feature>
<dbReference type="InterPro" id="IPR002110">
    <property type="entry name" value="Ankyrin_rpt"/>
</dbReference>
<dbReference type="Pfam" id="PF13857">
    <property type="entry name" value="Ank_5"/>
    <property type="match status" value="1"/>
</dbReference>
<dbReference type="PROSITE" id="PS50088">
    <property type="entry name" value="ANK_REPEAT"/>
    <property type="match status" value="3"/>
</dbReference>
<keyword evidence="1" id="KW-0677">Repeat</keyword>
<reference evidence="6" key="1">
    <citation type="submission" date="2016-10" db="EMBL/GenBank/DDBJ databases">
        <authorList>
            <person name="Varghese N."/>
            <person name="Submissions S."/>
        </authorList>
    </citation>
    <scope>NUCLEOTIDE SEQUENCE [LARGE SCALE GENOMIC DNA]</scope>
    <source>
        <strain evidence="6">XBD1002</strain>
    </source>
</reference>
<evidence type="ECO:0000256" key="2">
    <source>
        <dbReference type="ARBA" id="ARBA00023043"/>
    </source>
</evidence>
<proteinExistence type="predicted"/>
<dbReference type="InterPro" id="IPR036770">
    <property type="entry name" value="Ankyrin_rpt-contain_sf"/>
</dbReference>
<evidence type="ECO:0000256" key="4">
    <source>
        <dbReference type="SAM" id="Coils"/>
    </source>
</evidence>
<dbReference type="SUPFAM" id="SSF48403">
    <property type="entry name" value="Ankyrin repeat"/>
    <property type="match status" value="1"/>
</dbReference>
<dbReference type="PANTHER" id="PTHR24173">
    <property type="entry name" value="ANKYRIN REPEAT CONTAINING"/>
    <property type="match status" value="1"/>
</dbReference>
<protein>
    <submittedName>
        <fullName evidence="5">Ankyrin repeat-containing protein</fullName>
    </submittedName>
</protein>
<dbReference type="Gene3D" id="1.25.40.20">
    <property type="entry name" value="Ankyrin repeat-containing domain"/>
    <property type="match status" value="1"/>
</dbReference>
<organism evidence="5 6">
    <name type="scientific">Treponema bryantii</name>
    <dbReference type="NCBI Taxonomy" id="163"/>
    <lineage>
        <taxon>Bacteria</taxon>
        <taxon>Pseudomonadati</taxon>
        <taxon>Spirochaetota</taxon>
        <taxon>Spirochaetia</taxon>
        <taxon>Spirochaetales</taxon>
        <taxon>Treponemataceae</taxon>
        <taxon>Treponema</taxon>
    </lineage>
</organism>
<accession>A0A1I3J0R1</accession>
<sequence length="378" mass="43612">MTFIKRILFILIISSFIFPMSAFSSRKKVIDDEEAMKRQQELMEKRAKAEADIAARREQLDREEQERIEQERLEAERLEAERIAQEKAAEEEEQRRLEEEKLEAERLEKERLEQAALEEKRQQELLQQQLELELERQKSASEKNKKEYLSDYMIYDIETIDDVAADTDDYYRIANPDEKDAAGRTLLMRAAKSGNEWELKNLIESGADVNLTDNDGWTALMYAVRYSEGLECVESLLEAGADITKKNNYGSSALAMAATFNGNPQILNELLTEYKGSDKEVLRALILLLSEQNISERQQLTKLQLFMDKGVPLNVLYEGKTPLIYAAQYGNSTKVIQKLLDNQASVTLRSTEGKTAFDYAMNNYNLAHDETYWALNQR</sequence>
<feature type="coiled-coil region" evidence="4">
    <location>
        <begin position="30"/>
        <end position="147"/>
    </location>
</feature>
<evidence type="ECO:0000313" key="6">
    <source>
        <dbReference type="Proteomes" id="UP000182737"/>
    </source>
</evidence>
<keyword evidence="6" id="KW-1185">Reference proteome</keyword>
<dbReference type="Pfam" id="PF12796">
    <property type="entry name" value="Ank_2"/>
    <property type="match status" value="1"/>
</dbReference>
<dbReference type="OrthoDB" id="360612at2"/>
<dbReference type="Proteomes" id="UP000182737">
    <property type="component" value="Unassembled WGS sequence"/>
</dbReference>
<keyword evidence="2 3" id="KW-0040">ANK repeat</keyword>
<evidence type="ECO:0000256" key="1">
    <source>
        <dbReference type="ARBA" id="ARBA00022737"/>
    </source>
</evidence>
<evidence type="ECO:0000313" key="5">
    <source>
        <dbReference type="EMBL" id="SFI53861.1"/>
    </source>
</evidence>
<dbReference type="AlphaFoldDB" id="A0A1I3J0R1"/>
<dbReference type="SMART" id="SM00248">
    <property type="entry name" value="ANK"/>
    <property type="match status" value="4"/>
</dbReference>
<evidence type="ECO:0000256" key="3">
    <source>
        <dbReference type="PROSITE-ProRule" id="PRU00023"/>
    </source>
</evidence>
<feature type="repeat" description="ANK" evidence="3">
    <location>
        <begin position="215"/>
        <end position="248"/>
    </location>
</feature>
<dbReference type="PANTHER" id="PTHR24173:SF74">
    <property type="entry name" value="ANKYRIN REPEAT DOMAIN-CONTAINING PROTEIN 16"/>
    <property type="match status" value="1"/>
</dbReference>
<dbReference type="RefSeq" id="WP_074930649.1">
    <property type="nucleotide sequence ID" value="NZ_FORI01000002.1"/>
</dbReference>
<keyword evidence="4" id="KW-0175">Coiled coil</keyword>
<dbReference type="EMBL" id="FORI01000002">
    <property type="protein sequence ID" value="SFI53861.1"/>
    <property type="molecule type" value="Genomic_DNA"/>
</dbReference>
<gene>
    <name evidence="5" type="ORF">SAMN04487775_102264</name>
</gene>
<name>A0A1I3J0R1_9SPIR</name>